<dbReference type="EMBL" id="VZPS01000010">
    <property type="protein sequence ID" value="KAB0484497.1"/>
    <property type="molecule type" value="Genomic_DNA"/>
</dbReference>
<feature type="region of interest" description="Disordered" evidence="2">
    <location>
        <begin position="100"/>
        <end position="130"/>
    </location>
</feature>
<dbReference type="EMBL" id="LT629709">
    <property type="protein sequence ID" value="SDO84505.1"/>
    <property type="molecule type" value="Genomic_DNA"/>
</dbReference>
<proteinExistence type="predicted"/>
<evidence type="ECO:0000313" key="4">
    <source>
        <dbReference type="EMBL" id="OLU01321.1"/>
    </source>
</evidence>
<evidence type="ECO:0000313" key="6">
    <source>
        <dbReference type="Proteomes" id="UP000186756"/>
    </source>
</evidence>
<dbReference type="Proteomes" id="UP000186756">
    <property type="component" value="Unassembled WGS sequence"/>
</dbReference>
<reference evidence="4" key="3">
    <citation type="submission" date="2017-01" db="EMBL/GenBank/DDBJ databases">
        <authorList>
            <person name="Mah S.A."/>
            <person name="Swanson W.J."/>
            <person name="Moy G.W."/>
            <person name="Vacquier V.D."/>
        </authorList>
    </citation>
    <scope>NUCLEOTIDE SEQUENCE [LARGE SCALE GENOMIC DNA]</scope>
    <source>
        <strain evidence="4">MT1</strain>
    </source>
</reference>
<reference evidence="5 7" key="1">
    <citation type="submission" date="2016-10" db="EMBL/GenBank/DDBJ databases">
        <authorList>
            <person name="de Groot N.N."/>
        </authorList>
    </citation>
    <scope>NUCLEOTIDE SEQUENCE [LARGE SCALE GENOMIC DNA]</scope>
    <source>
        <strain evidence="5 7">BS3776</strain>
    </source>
</reference>
<dbReference type="AlphaFoldDB" id="A0A1H0MW32"/>
<evidence type="ECO:0000256" key="2">
    <source>
        <dbReference type="SAM" id="MobiDB-lite"/>
    </source>
</evidence>
<dbReference type="EMBL" id="MSTQ01000011">
    <property type="protein sequence ID" value="OLU01321.1"/>
    <property type="molecule type" value="Genomic_DNA"/>
</dbReference>
<feature type="coiled-coil region" evidence="1">
    <location>
        <begin position="248"/>
        <end position="275"/>
    </location>
</feature>
<dbReference type="Proteomes" id="UP000460142">
    <property type="component" value="Unassembled WGS sequence"/>
</dbReference>
<evidence type="ECO:0000256" key="1">
    <source>
        <dbReference type="SAM" id="Coils"/>
    </source>
</evidence>
<evidence type="ECO:0000313" key="3">
    <source>
        <dbReference type="EMBL" id="KAB0484497.1"/>
    </source>
</evidence>
<accession>A0A1H0MW32</accession>
<protein>
    <submittedName>
        <fullName evidence="3">PAAR domain-containing protein</fullName>
    </submittedName>
    <submittedName>
        <fullName evidence="5">Zn-binding Pro-Ala-Ala-Arg (PAAR) domain-containing protein, incolved in TypeVI secretion</fullName>
    </submittedName>
</protein>
<keyword evidence="6" id="KW-1185">Reference proteome</keyword>
<reference evidence="6" key="2">
    <citation type="submission" date="2017-01" db="EMBL/GenBank/DDBJ databases">
        <authorList>
            <person name="Poblete-Castro I."/>
        </authorList>
    </citation>
    <scope>NUCLEOTIDE SEQUENCE [LARGE SCALE GENOMIC DNA]</scope>
    <source>
        <strain evidence="6">DSM 18361 / CCUG 53116 / MT1</strain>
    </source>
</reference>
<dbReference type="Pfam" id="PF05488">
    <property type="entry name" value="PAAR_motif"/>
    <property type="match status" value="1"/>
</dbReference>
<reference evidence="3 8" key="4">
    <citation type="submission" date="2019-09" db="EMBL/GenBank/DDBJ databases">
        <title>Draft genome sequences of 48 bacterial type strains from the CCUG.</title>
        <authorList>
            <person name="Tunovic T."/>
            <person name="Pineiro-Iglesias B."/>
            <person name="Unosson C."/>
            <person name="Inganas E."/>
            <person name="Ohlen M."/>
            <person name="Cardew S."/>
            <person name="Jensie-Markopoulos S."/>
            <person name="Salva-Serra F."/>
            <person name="Jaen-Luchoro D."/>
            <person name="Karlsson R."/>
            <person name="Svensson-Stadler L."/>
            <person name="Chun J."/>
            <person name="Moore E."/>
        </authorList>
    </citation>
    <scope>NUCLEOTIDE SEQUENCE [LARGE SCALE GENOMIC DNA]</scope>
    <source>
        <strain evidence="3 8">CCUG 53116</strain>
    </source>
</reference>
<dbReference type="InterPro" id="IPR008727">
    <property type="entry name" value="PAAR_motif"/>
</dbReference>
<dbReference type="Proteomes" id="UP000198549">
    <property type="component" value="Chromosome I"/>
</dbReference>
<keyword evidence="1" id="KW-0175">Coiled coil</keyword>
<organism evidence="5 7">
    <name type="scientific">Pseudomonas reinekei</name>
    <dbReference type="NCBI Taxonomy" id="395598"/>
    <lineage>
        <taxon>Bacteria</taxon>
        <taxon>Pseudomonadati</taxon>
        <taxon>Pseudomonadota</taxon>
        <taxon>Gammaproteobacteria</taxon>
        <taxon>Pseudomonadales</taxon>
        <taxon>Pseudomonadaceae</taxon>
        <taxon>Pseudomonas</taxon>
    </lineage>
</organism>
<evidence type="ECO:0000313" key="8">
    <source>
        <dbReference type="Proteomes" id="UP000460142"/>
    </source>
</evidence>
<evidence type="ECO:0000313" key="5">
    <source>
        <dbReference type="EMBL" id="SDO84505.1"/>
    </source>
</evidence>
<sequence length="469" mass="49492">MSKGYFIGLDDKTTCGGKVLDGDTRIMMYGIAHARDGDRVTCGKDGKTYQIVGGISNMISHGRAMAGTLDSYSNCPCKAELIPSVFTATYRKEVAPAADRRAAQSASAQVTSHSEASRPSGFAPSNPPVPVIFGRVEPQEPGFHVVPKSMTREALEATLFARRDPGVMSKFQALNPGRGEVKAGSLIVLSDPNNAACTYEEALLMEAAQQVRADLDPLTPDEADFMFRHAAEIASFTGPTSTWLGVGAAVMEKHLNNLRDTLQAMERLHQDSYRQQGHLKSPQFFAERQRLLAQLDAHLLNSKRLRGQTTLGEHPKLKTALGISSRSLVHHWDKAGAPGQIPGYANHVNATSRAAKYMSAGAYIGIGIGGVSSLLAIQEVCVGDSGAACEKIKFTEGGKFALSTLGGYGGGELAFLASGPICLALGFTTGIGGVICVAGMVGTGALVGTTAGGEGGEFLGEKLYELKIQ</sequence>
<dbReference type="OrthoDB" id="6352550at2"/>
<evidence type="ECO:0000313" key="7">
    <source>
        <dbReference type="Proteomes" id="UP000198549"/>
    </source>
</evidence>
<dbReference type="RefSeq" id="WP_075947789.1">
    <property type="nucleotide sequence ID" value="NZ_LT629709.1"/>
</dbReference>
<name>A0A1H0MW32_PSERE</name>
<gene>
    <name evidence="4" type="ORF">BVK86_18585</name>
    <name evidence="3" type="ORF">F7R15_16725</name>
    <name evidence="5" type="ORF">SAMN04490202_2030</name>
</gene>
<dbReference type="CDD" id="cd14744">
    <property type="entry name" value="PAAR_CT_2"/>
    <property type="match status" value="1"/>
</dbReference>